<dbReference type="AlphaFoldDB" id="A0A0F9KKL5"/>
<name>A0A0F9KKL5_9ZZZZ</name>
<proteinExistence type="predicted"/>
<evidence type="ECO:0000313" key="1">
    <source>
        <dbReference type="EMBL" id="KKM82679.1"/>
    </source>
</evidence>
<dbReference type="InterPro" id="IPR014867">
    <property type="entry name" value="Spore_coat_CotH_CotH2/3/7"/>
</dbReference>
<evidence type="ECO:0008006" key="2">
    <source>
        <dbReference type="Google" id="ProtNLM"/>
    </source>
</evidence>
<protein>
    <recommendedName>
        <fullName evidence="2">Spore coat protein CotH</fullName>
    </recommendedName>
</protein>
<dbReference type="PANTHER" id="PTHR40050">
    <property type="entry name" value="INNER SPORE COAT PROTEIN H"/>
    <property type="match status" value="1"/>
</dbReference>
<dbReference type="Pfam" id="PF08757">
    <property type="entry name" value="CotH"/>
    <property type="match status" value="2"/>
</dbReference>
<gene>
    <name evidence="1" type="ORF">LCGC14_1317120</name>
</gene>
<dbReference type="EMBL" id="LAZR01007824">
    <property type="protein sequence ID" value="KKM82679.1"/>
    <property type="molecule type" value="Genomic_DNA"/>
</dbReference>
<accession>A0A0F9KKL5</accession>
<organism evidence="1">
    <name type="scientific">marine sediment metagenome</name>
    <dbReference type="NCBI Taxonomy" id="412755"/>
    <lineage>
        <taxon>unclassified sequences</taxon>
        <taxon>metagenomes</taxon>
        <taxon>ecological metagenomes</taxon>
    </lineage>
</organism>
<comment type="caution">
    <text evidence="1">The sequence shown here is derived from an EMBL/GenBank/DDBJ whole genome shotgun (WGS) entry which is preliminary data.</text>
</comment>
<dbReference type="PANTHER" id="PTHR40050:SF1">
    <property type="entry name" value="INNER SPORE COAT PROTEIN H"/>
    <property type="match status" value="1"/>
</dbReference>
<reference evidence="1" key="1">
    <citation type="journal article" date="2015" name="Nature">
        <title>Complex archaea that bridge the gap between prokaryotes and eukaryotes.</title>
        <authorList>
            <person name="Spang A."/>
            <person name="Saw J.H."/>
            <person name="Jorgensen S.L."/>
            <person name="Zaremba-Niedzwiedzka K."/>
            <person name="Martijn J."/>
            <person name="Lind A.E."/>
            <person name="van Eijk R."/>
            <person name="Schleper C."/>
            <person name="Guy L."/>
            <person name="Ettema T.J."/>
        </authorList>
    </citation>
    <scope>NUCLEOTIDE SEQUENCE</scope>
</reference>
<feature type="non-terminal residue" evidence="1">
    <location>
        <position position="1"/>
    </location>
</feature>
<sequence length="765" mass="90462">DSLRTKMAFDVYNMLKENDSNYMLPRSKLVEVNINGNYQGLYLLSERIDRKMMNLDQENIVNPKENDVIFKTTDWDGDFFTIPNISNSPWEQLYPNIVDLSQIPINLTQFINNTSEENFFNEEYGIFTIFDKSEIIDNLLFGLLVGHEIIEGSSYYLINNLKNPEGFFFLPWNFAQSWGFSKDGFIPNDLWLNETTNEIESVCWSKLYYRLLFPSNISINNEFVSEIKNRWGYVRSNMWKTNDLISYFNKVYSPLLNTLFRTISDNDFVKDFADVIESWILTRLNLLDNIFNEQDTVFYDNFKSPFREDDEIFGFSSPAARRHYFKSSLLFSNQKIHEVGVVIQEDYFSDMNVRKDDNNRITQRKYMPVDVSIDNYSMDNTGFRIRGNYNALYPKDSFKLKFSETELYLGEGLYKYILENENRRFLGLRRLNLRAAPIDFSLMNEVAGYKIYEILGYPHPRVSWAKLYITETDKDGNIIKPKDYKGLYLLTEDIDKTFLNYNFKNPDGNLYKSTEIFANLAYQADLKNYLTWDGRRVYELRTNKMQDDYSDLEKFIQSINFNWSNIQNVTNMTLLAKYFAASNFQGNWDDYVFLPHNFFLYSDPNFGFVLIPWDIEQNLNMGTSFSIIGFENPYSPDFRYAPLLSGYKEYFEYISNWAQIDPDPRPLWDNLINKSLNGLDFEIPYNNSHQKIVDNIPSLINQITFWFDLIETTVITKFNFTDPSPDPAVVLWYPDQIPISWFNLDKNRVLTFLDDRKQFVSDQLP</sequence>